<keyword evidence="1" id="KW-0812">Transmembrane</keyword>
<proteinExistence type="inferred from homology"/>
<name>A0AAE3G823_9GAMM</name>
<sequence length="220" mass="24728">MNLPADHSRDPFLPGSRRLYFVLASLHVLVIAASNYLVQIPFQIFGFHTTWGALSFPLIFVVTDLTVRIYGKELARRVILSVMFPALVLSYVFSVLFQGGAFQGFGNLSEFNLFVARIAFASFLAYFVGQLLDANVFDRIRGFGPWWFAPAVSTMLANAVDTAMFFSAAFYRSPDPFMAANWVEIALVDYVFKLGFSILFFLPIYKLALNRMTRQIPAAA</sequence>
<keyword evidence="1" id="KW-1003">Cell membrane</keyword>
<feature type="transmembrane region" description="Helical" evidence="1">
    <location>
        <begin position="79"/>
        <end position="102"/>
    </location>
</feature>
<feature type="transmembrane region" description="Helical" evidence="1">
    <location>
        <begin position="44"/>
        <end position="67"/>
    </location>
</feature>
<comment type="subcellular location">
    <subcellularLocation>
        <location evidence="1">Cell inner membrane</location>
        <topology evidence="1">Multi-pass membrane protein</topology>
    </subcellularLocation>
</comment>
<dbReference type="Proteomes" id="UP001205843">
    <property type="component" value="Unassembled WGS sequence"/>
</dbReference>
<keyword evidence="1" id="KW-1133">Transmembrane helix</keyword>
<dbReference type="PANTHER" id="PTHR34300:SF1">
    <property type="entry name" value="QUEUOSINE PRECURSOR TRANSPORTER"/>
    <property type="match status" value="1"/>
</dbReference>
<dbReference type="InterPro" id="IPR003744">
    <property type="entry name" value="YhhQ"/>
</dbReference>
<evidence type="ECO:0000256" key="1">
    <source>
        <dbReference type="HAMAP-Rule" id="MF_02088"/>
    </source>
</evidence>
<evidence type="ECO:0000313" key="2">
    <source>
        <dbReference type="EMBL" id="MCP1675507.1"/>
    </source>
</evidence>
<dbReference type="RefSeq" id="WP_253479018.1">
    <property type="nucleotide sequence ID" value="NZ_JALJXV010000006.1"/>
</dbReference>
<evidence type="ECO:0000313" key="3">
    <source>
        <dbReference type="Proteomes" id="UP001205843"/>
    </source>
</evidence>
<organism evidence="2 3">
    <name type="scientific">Natronocella acetinitrilica</name>
    <dbReference type="NCBI Taxonomy" id="414046"/>
    <lineage>
        <taxon>Bacteria</taxon>
        <taxon>Pseudomonadati</taxon>
        <taxon>Pseudomonadota</taxon>
        <taxon>Gammaproteobacteria</taxon>
        <taxon>Chromatiales</taxon>
        <taxon>Ectothiorhodospiraceae</taxon>
        <taxon>Natronocella</taxon>
    </lineage>
</organism>
<dbReference type="Pfam" id="PF02592">
    <property type="entry name" value="Vut_1"/>
    <property type="match status" value="1"/>
</dbReference>
<comment type="similarity">
    <text evidence="1">Belongs to the vitamin uptake transporter (VUT/ECF) (TC 2.A.88) family. Q precursor transporter subfamily.</text>
</comment>
<feature type="transmembrane region" description="Helical" evidence="1">
    <location>
        <begin position="146"/>
        <end position="170"/>
    </location>
</feature>
<accession>A0AAE3G823</accession>
<comment type="caution">
    <text evidence="2">The sequence shown here is derived from an EMBL/GenBank/DDBJ whole genome shotgun (WGS) entry which is preliminary data.</text>
</comment>
<feature type="transmembrane region" description="Helical" evidence="1">
    <location>
        <begin position="19"/>
        <end position="38"/>
    </location>
</feature>
<keyword evidence="1" id="KW-0472">Membrane</keyword>
<dbReference type="GO" id="GO:0022857">
    <property type="term" value="F:transmembrane transporter activity"/>
    <property type="evidence" value="ECO:0007669"/>
    <property type="project" value="UniProtKB-UniRule"/>
</dbReference>
<dbReference type="AlphaFoldDB" id="A0AAE3G823"/>
<dbReference type="GO" id="GO:0005886">
    <property type="term" value="C:plasma membrane"/>
    <property type="evidence" value="ECO:0007669"/>
    <property type="project" value="UniProtKB-SubCell"/>
</dbReference>
<keyword evidence="1" id="KW-0997">Cell inner membrane</keyword>
<protein>
    <recommendedName>
        <fullName evidence="1">Probable queuosine precursor transporter</fullName>
        <shortName evidence="1">Q precursor transporter</shortName>
    </recommendedName>
</protein>
<feature type="transmembrane region" description="Helical" evidence="1">
    <location>
        <begin position="190"/>
        <end position="208"/>
    </location>
</feature>
<reference evidence="2" key="1">
    <citation type="submission" date="2022-03" db="EMBL/GenBank/DDBJ databases">
        <title>Genomic Encyclopedia of Type Strains, Phase III (KMG-III): the genomes of soil and plant-associated and newly described type strains.</title>
        <authorList>
            <person name="Whitman W."/>
        </authorList>
    </citation>
    <scope>NUCLEOTIDE SEQUENCE</scope>
    <source>
        <strain evidence="2">ANL 6-2</strain>
    </source>
</reference>
<keyword evidence="1" id="KW-0813">Transport</keyword>
<dbReference type="PANTHER" id="PTHR34300">
    <property type="entry name" value="QUEUOSINE PRECURSOR TRANSPORTER-RELATED"/>
    <property type="match status" value="1"/>
</dbReference>
<comment type="function">
    <text evidence="1">Involved in the import of queuosine (Q) precursors, required for Q precursor salvage.</text>
</comment>
<dbReference type="EMBL" id="JALJXV010000006">
    <property type="protein sequence ID" value="MCP1675507.1"/>
    <property type="molecule type" value="Genomic_DNA"/>
</dbReference>
<dbReference type="NCBIfam" id="NF008406">
    <property type="entry name" value="PRK11212.1"/>
    <property type="match status" value="1"/>
</dbReference>
<dbReference type="HAMAP" id="MF_02088">
    <property type="entry name" value="Q_prec_transport"/>
    <property type="match status" value="1"/>
</dbReference>
<keyword evidence="3" id="KW-1185">Reference proteome</keyword>
<gene>
    <name evidence="2" type="ORF">J2T57_002657</name>
</gene>
<feature type="transmembrane region" description="Helical" evidence="1">
    <location>
        <begin position="114"/>
        <end position="134"/>
    </location>
</feature>
<dbReference type="NCBIfam" id="TIGR00697">
    <property type="entry name" value="queuosine precursor transporter"/>
    <property type="match status" value="1"/>
</dbReference>